<reference evidence="4 5" key="1">
    <citation type="journal article" date="2018" name="Elife">
        <title>Discovery and characterization of a prevalent human gut bacterial enzyme sufficient for the inactivation of a family of plant toxins.</title>
        <authorList>
            <person name="Koppel N."/>
            <person name="Bisanz J.E."/>
            <person name="Pandelia M.E."/>
            <person name="Turnbaugh P.J."/>
            <person name="Balskus E.P."/>
        </authorList>
    </citation>
    <scope>NUCLEOTIDE SEQUENCE [LARGE SCALE GENOMIC DNA]</scope>
    <source>
        <strain evidence="4 5">OB21 GAM31</strain>
    </source>
</reference>
<accession>A0A369LPJ1</accession>
<evidence type="ECO:0000259" key="3">
    <source>
        <dbReference type="PROSITE" id="PS50263"/>
    </source>
</evidence>
<dbReference type="InterPro" id="IPR036526">
    <property type="entry name" value="C-N_Hydrolase_sf"/>
</dbReference>
<gene>
    <name evidence="4" type="ORF">C1881_01425</name>
</gene>
<dbReference type="SUPFAM" id="SSF56317">
    <property type="entry name" value="Carbon-nitrogen hydrolase"/>
    <property type="match status" value="1"/>
</dbReference>
<dbReference type="Pfam" id="PF00795">
    <property type="entry name" value="CN_hydrolase"/>
    <property type="match status" value="1"/>
</dbReference>
<dbReference type="Proteomes" id="UP000253975">
    <property type="component" value="Unassembled WGS sequence"/>
</dbReference>
<evidence type="ECO:0000256" key="2">
    <source>
        <dbReference type="ARBA" id="ARBA00022801"/>
    </source>
</evidence>
<dbReference type="RefSeq" id="WP_114614764.1">
    <property type="nucleotide sequence ID" value="NZ_PPTO01000002.1"/>
</dbReference>
<proteinExistence type="inferred from homology"/>
<protein>
    <submittedName>
        <fullName evidence="4">Acyltransferase</fullName>
    </submittedName>
</protein>
<dbReference type="PROSITE" id="PS01227">
    <property type="entry name" value="UPF0012"/>
    <property type="match status" value="1"/>
</dbReference>
<dbReference type="AlphaFoldDB" id="A0A369LPJ1"/>
<dbReference type="InterPro" id="IPR003010">
    <property type="entry name" value="C-N_Hydrolase"/>
</dbReference>
<organism evidence="4 5">
    <name type="scientific">Slackia isoflavoniconvertens</name>
    <dbReference type="NCBI Taxonomy" id="572010"/>
    <lineage>
        <taxon>Bacteria</taxon>
        <taxon>Bacillati</taxon>
        <taxon>Actinomycetota</taxon>
        <taxon>Coriobacteriia</taxon>
        <taxon>Eggerthellales</taxon>
        <taxon>Eggerthellaceae</taxon>
        <taxon>Slackia</taxon>
    </lineage>
</organism>
<dbReference type="Gene3D" id="3.60.110.10">
    <property type="entry name" value="Carbon-nitrogen hydrolase"/>
    <property type="match status" value="1"/>
</dbReference>
<keyword evidence="2" id="KW-0378">Hydrolase</keyword>
<evidence type="ECO:0000313" key="5">
    <source>
        <dbReference type="Proteomes" id="UP000253975"/>
    </source>
</evidence>
<name>A0A369LPJ1_9ACTN</name>
<feature type="domain" description="CN hydrolase" evidence="3">
    <location>
        <begin position="4"/>
        <end position="244"/>
    </location>
</feature>
<comment type="similarity">
    <text evidence="1">Belongs to the carbon-nitrogen hydrolase superfamily. NIT1/NIT2 family.</text>
</comment>
<comment type="caution">
    <text evidence="4">The sequence shown here is derived from an EMBL/GenBank/DDBJ whole genome shotgun (WGS) entry which is preliminary data.</text>
</comment>
<evidence type="ECO:0000313" key="4">
    <source>
        <dbReference type="EMBL" id="RDB60579.1"/>
    </source>
</evidence>
<dbReference type="InterPro" id="IPR001110">
    <property type="entry name" value="UPF0012_CS"/>
</dbReference>
<evidence type="ECO:0000256" key="1">
    <source>
        <dbReference type="ARBA" id="ARBA00010613"/>
    </source>
</evidence>
<keyword evidence="4" id="KW-0012">Acyltransferase</keyword>
<dbReference type="GO" id="GO:0016746">
    <property type="term" value="F:acyltransferase activity"/>
    <property type="evidence" value="ECO:0007669"/>
    <property type="project" value="UniProtKB-KW"/>
</dbReference>
<keyword evidence="4" id="KW-0808">Transferase</keyword>
<dbReference type="PANTHER" id="PTHR43674">
    <property type="entry name" value="NITRILASE C965.09-RELATED"/>
    <property type="match status" value="1"/>
</dbReference>
<dbReference type="PANTHER" id="PTHR43674:SF2">
    <property type="entry name" value="BETA-UREIDOPROPIONASE"/>
    <property type="match status" value="1"/>
</dbReference>
<dbReference type="InterPro" id="IPR050345">
    <property type="entry name" value="Aliph_Amidase/BUP"/>
</dbReference>
<dbReference type="PROSITE" id="PS50263">
    <property type="entry name" value="CN_HYDROLASE"/>
    <property type="match status" value="1"/>
</dbReference>
<dbReference type="GO" id="GO:0016811">
    <property type="term" value="F:hydrolase activity, acting on carbon-nitrogen (but not peptide) bonds, in linear amides"/>
    <property type="evidence" value="ECO:0007669"/>
    <property type="project" value="TreeGrafter"/>
</dbReference>
<sequence>MAKMKLALVQFQSVLGDVEASMARALPMIDEAAAAGANMVVFPELFTTGYHLDTVGPRMTELAEPIDGPTVRALQEAARKNHVYIVAPIALLHGLSGVPYNSAVFINSDGTVQGSFDKVHLWALERFYFRAGHEFPVFDTEFGKVGIMVCYDMGFPEAARTLALKGAELIVCPSAWCVQDADVWEINAPARALENTVFLGAVNRIGHEGGDLYMHGASMVCGPRGGKIAQLGEEEGILYADLDFDEVRKNRVTSPYLRDRRADAYGEVTRF</sequence>
<dbReference type="EMBL" id="PPTO01000002">
    <property type="protein sequence ID" value="RDB60579.1"/>
    <property type="molecule type" value="Genomic_DNA"/>
</dbReference>